<accession>A0AAE1VIV1</accession>
<gene>
    <name evidence="1" type="ORF">RND71_017980</name>
</gene>
<sequence length="132" mass="15103">MEEKWERDCDKKGDLLEVFSYSENTNTKSKTQSFHWNNACVAIFGKGLNKPLPEFLHAKDWDKASHSGSRRRLRIEERRDSFTNSISVATPPRERRGALAPESWSFYVQGVATLFFFQPPSPPPSVLGLVED</sequence>
<name>A0AAE1VIV1_9SOLA</name>
<evidence type="ECO:0000313" key="2">
    <source>
        <dbReference type="Proteomes" id="UP001291623"/>
    </source>
</evidence>
<dbReference type="EMBL" id="JAVYJV010000009">
    <property type="protein sequence ID" value="KAK4362739.1"/>
    <property type="molecule type" value="Genomic_DNA"/>
</dbReference>
<dbReference type="AlphaFoldDB" id="A0AAE1VIV1"/>
<keyword evidence="2" id="KW-1185">Reference proteome</keyword>
<comment type="caution">
    <text evidence="1">The sequence shown here is derived from an EMBL/GenBank/DDBJ whole genome shotgun (WGS) entry which is preliminary data.</text>
</comment>
<protein>
    <submittedName>
        <fullName evidence="1">Uncharacterized protein</fullName>
    </submittedName>
</protein>
<dbReference type="Proteomes" id="UP001291623">
    <property type="component" value="Unassembled WGS sequence"/>
</dbReference>
<reference evidence="1" key="1">
    <citation type="submission" date="2023-12" db="EMBL/GenBank/DDBJ databases">
        <title>Genome assembly of Anisodus tanguticus.</title>
        <authorList>
            <person name="Wang Y.-J."/>
        </authorList>
    </citation>
    <scope>NUCLEOTIDE SEQUENCE</scope>
    <source>
        <strain evidence="1">KB-2021</strain>
        <tissue evidence="1">Leaf</tissue>
    </source>
</reference>
<proteinExistence type="predicted"/>
<evidence type="ECO:0000313" key="1">
    <source>
        <dbReference type="EMBL" id="KAK4362739.1"/>
    </source>
</evidence>
<organism evidence="1 2">
    <name type="scientific">Anisodus tanguticus</name>
    <dbReference type="NCBI Taxonomy" id="243964"/>
    <lineage>
        <taxon>Eukaryota</taxon>
        <taxon>Viridiplantae</taxon>
        <taxon>Streptophyta</taxon>
        <taxon>Embryophyta</taxon>
        <taxon>Tracheophyta</taxon>
        <taxon>Spermatophyta</taxon>
        <taxon>Magnoliopsida</taxon>
        <taxon>eudicotyledons</taxon>
        <taxon>Gunneridae</taxon>
        <taxon>Pentapetalae</taxon>
        <taxon>asterids</taxon>
        <taxon>lamiids</taxon>
        <taxon>Solanales</taxon>
        <taxon>Solanaceae</taxon>
        <taxon>Solanoideae</taxon>
        <taxon>Hyoscyameae</taxon>
        <taxon>Anisodus</taxon>
    </lineage>
</organism>